<evidence type="ECO:0000259" key="2">
    <source>
        <dbReference type="PROSITE" id="PS50883"/>
    </source>
</evidence>
<protein>
    <submittedName>
        <fullName evidence="4">EAL domain-containing protein</fullName>
    </submittedName>
</protein>
<evidence type="ECO:0000313" key="4">
    <source>
        <dbReference type="EMBL" id="HIV74033.1"/>
    </source>
</evidence>
<dbReference type="NCBIfam" id="TIGR00254">
    <property type="entry name" value="GGDEF"/>
    <property type="match status" value="1"/>
</dbReference>
<sequence>MDNENQLVNKLKNIQYALNESAIVAITDKTGVLTFVNDRFCETSKYSREELIGSYQNIVNSGYHSREFFKEMWRTIGNGKIWQGEIKNRAKDGTFYWVDTTIVPFLNEKGKPYEYIAIRYEITQRKEYEEKLKRVAYYDPLTGLPNRNMLDGWLAMKAECANNATISVLMIDVDRFKAINDTFSFDTGNLILKNVAKRLENIIGTEDLLIREGADKFIIFLFNVSSKKEILETISLIKQQLSVPFQMKQERVTISVSIGISIEKLELHHSCRVDMLQNNVQKADTAMYHAKEQFGNSHCFNTDDQNVEQKRYTELELGLRKALQEEQFHVVYQPIIDIKTNKINGVEALLRWTHPELGIVSPAEFIPILEEIGSIIPVGNWVLQTVIKQMKQWHEDGIFINRASINVSPIQFRTDCFVENLREMLEKEDLDPKYIDLEITEGTILDIQGSQPILERLRNLGVYVSIDDFGTGYSSLSYLKQLPISTIKIDQSFISNLDEQDEMIVNTIINLGENLFFNIVAEGVETKEQLDYLQQQDCYEGQGYYWSKPVEPEKIIEFYGENNE</sequence>
<comment type="caution">
    <text evidence="4">The sequence shown here is derived from an EMBL/GenBank/DDBJ whole genome shotgun (WGS) entry which is preliminary data.</text>
</comment>
<dbReference type="Pfam" id="PF13426">
    <property type="entry name" value="PAS_9"/>
    <property type="match status" value="1"/>
</dbReference>
<dbReference type="NCBIfam" id="TIGR00229">
    <property type="entry name" value="sensory_box"/>
    <property type="match status" value="1"/>
</dbReference>
<evidence type="ECO:0000259" key="3">
    <source>
        <dbReference type="PROSITE" id="PS50887"/>
    </source>
</evidence>
<dbReference type="PROSITE" id="PS50883">
    <property type="entry name" value="EAL"/>
    <property type="match status" value="1"/>
</dbReference>
<dbReference type="PROSITE" id="PS50887">
    <property type="entry name" value="GGDEF"/>
    <property type="match status" value="1"/>
</dbReference>
<dbReference type="InterPro" id="IPR035965">
    <property type="entry name" value="PAS-like_dom_sf"/>
</dbReference>
<feature type="domain" description="GGDEF" evidence="3">
    <location>
        <begin position="164"/>
        <end position="304"/>
    </location>
</feature>
<dbReference type="AlphaFoldDB" id="A0A9D1PME5"/>
<dbReference type="SMART" id="SM00267">
    <property type="entry name" value="GGDEF"/>
    <property type="match status" value="1"/>
</dbReference>
<dbReference type="InterPro" id="IPR000160">
    <property type="entry name" value="GGDEF_dom"/>
</dbReference>
<reference evidence="4" key="2">
    <citation type="submission" date="2021-04" db="EMBL/GenBank/DDBJ databases">
        <authorList>
            <person name="Gilroy R."/>
        </authorList>
    </citation>
    <scope>NUCLEOTIDE SEQUENCE</scope>
    <source>
        <strain evidence="4">CHK169-2315</strain>
    </source>
</reference>
<dbReference type="InterPro" id="IPR000014">
    <property type="entry name" value="PAS"/>
</dbReference>
<evidence type="ECO:0000259" key="1">
    <source>
        <dbReference type="PROSITE" id="PS50113"/>
    </source>
</evidence>
<dbReference type="Proteomes" id="UP000823937">
    <property type="component" value="Unassembled WGS sequence"/>
</dbReference>
<proteinExistence type="predicted"/>
<name>A0A9D1PME5_9BACI</name>
<dbReference type="PROSITE" id="PS50113">
    <property type="entry name" value="PAC"/>
    <property type="match status" value="1"/>
</dbReference>
<dbReference type="InterPro" id="IPR001633">
    <property type="entry name" value="EAL_dom"/>
</dbReference>
<dbReference type="EMBL" id="DXHX01000042">
    <property type="protein sequence ID" value="HIV74033.1"/>
    <property type="molecule type" value="Genomic_DNA"/>
</dbReference>
<evidence type="ECO:0000313" key="5">
    <source>
        <dbReference type="Proteomes" id="UP000823937"/>
    </source>
</evidence>
<dbReference type="SUPFAM" id="SSF55073">
    <property type="entry name" value="Nucleotide cyclase"/>
    <property type="match status" value="1"/>
</dbReference>
<dbReference type="InterPro" id="IPR035919">
    <property type="entry name" value="EAL_sf"/>
</dbReference>
<dbReference type="CDD" id="cd01949">
    <property type="entry name" value="GGDEF"/>
    <property type="match status" value="1"/>
</dbReference>
<dbReference type="InterPro" id="IPR000700">
    <property type="entry name" value="PAS-assoc_C"/>
</dbReference>
<reference evidence="4" key="1">
    <citation type="journal article" date="2021" name="PeerJ">
        <title>Extensive microbial diversity within the chicken gut microbiome revealed by metagenomics and culture.</title>
        <authorList>
            <person name="Gilroy R."/>
            <person name="Ravi A."/>
            <person name="Getino M."/>
            <person name="Pursley I."/>
            <person name="Horton D.L."/>
            <person name="Alikhan N.F."/>
            <person name="Baker D."/>
            <person name="Gharbi K."/>
            <person name="Hall N."/>
            <person name="Watson M."/>
            <person name="Adriaenssens E.M."/>
            <person name="Foster-Nyarko E."/>
            <person name="Jarju S."/>
            <person name="Secka A."/>
            <person name="Antonio M."/>
            <person name="Oren A."/>
            <person name="Chaudhuri R.R."/>
            <person name="La Ragione R."/>
            <person name="Hildebrand F."/>
            <person name="Pallen M.J."/>
        </authorList>
    </citation>
    <scope>NUCLEOTIDE SEQUENCE</scope>
    <source>
        <strain evidence="4">CHK169-2315</strain>
    </source>
</reference>
<dbReference type="InterPro" id="IPR029787">
    <property type="entry name" value="Nucleotide_cyclase"/>
</dbReference>
<feature type="domain" description="PAC" evidence="1">
    <location>
        <begin position="82"/>
        <end position="134"/>
    </location>
</feature>
<dbReference type="SUPFAM" id="SSF141868">
    <property type="entry name" value="EAL domain-like"/>
    <property type="match status" value="1"/>
</dbReference>
<gene>
    <name evidence="4" type="ORF">H9895_03015</name>
</gene>
<dbReference type="InterPro" id="IPR043128">
    <property type="entry name" value="Rev_trsase/Diguanyl_cyclase"/>
</dbReference>
<dbReference type="SUPFAM" id="SSF55785">
    <property type="entry name" value="PYP-like sensor domain (PAS domain)"/>
    <property type="match status" value="1"/>
</dbReference>
<dbReference type="CDD" id="cd00130">
    <property type="entry name" value="PAS"/>
    <property type="match status" value="1"/>
</dbReference>
<dbReference type="Pfam" id="PF00563">
    <property type="entry name" value="EAL"/>
    <property type="match status" value="1"/>
</dbReference>
<dbReference type="Gene3D" id="3.30.70.270">
    <property type="match status" value="1"/>
</dbReference>
<dbReference type="InterPro" id="IPR052155">
    <property type="entry name" value="Biofilm_reg_signaling"/>
</dbReference>
<dbReference type="Gene3D" id="3.30.450.20">
    <property type="entry name" value="PAS domain"/>
    <property type="match status" value="1"/>
</dbReference>
<organism evidence="4 5">
    <name type="scientific">Candidatus Pseudogracilibacillus intestinigallinarum</name>
    <dbReference type="NCBI Taxonomy" id="2838742"/>
    <lineage>
        <taxon>Bacteria</taxon>
        <taxon>Bacillati</taxon>
        <taxon>Bacillota</taxon>
        <taxon>Bacilli</taxon>
        <taxon>Bacillales</taxon>
        <taxon>Bacillaceae</taxon>
        <taxon>Pseudogracilibacillus</taxon>
    </lineage>
</organism>
<dbReference type="Gene3D" id="3.20.20.450">
    <property type="entry name" value="EAL domain"/>
    <property type="match status" value="1"/>
</dbReference>
<accession>A0A9D1PME5</accession>
<feature type="domain" description="EAL" evidence="2">
    <location>
        <begin position="312"/>
        <end position="563"/>
    </location>
</feature>
<dbReference type="Pfam" id="PF00990">
    <property type="entry name" value="GGDEF"/>
    <property type="match status" value="1"/>
</dbReference>
<dbReference type="PANTHER" id="PTHR44757:SF2">
    <property type="entry name" value="BIOFILM ARCHITECTURE MAINTENANCE PROTEIN MBAA"/>
    <property type="match status" value="1"/>
</dbReference>
<dbReference type="SMART" id="SM00052">
    <property type="entry name" value="EAL"/>
    <property type="match status" value="1"/>
</dbReference>
<dbReference type="SMART" id="SM00086">
    <property type="entry name" value="PAC"/>
    <property type="match status" value="1"/>
</dbReference>
<dbReference type="InterPro" id="IPR001610">
    <property type="entry name" value="PAC"/>
</dbReference>
<dbReference type="PANTHER" id="PTHR44757">
    <property type="entry name" value="DIGUANYLATE CYCLASE DGCP"/>
    <property type="match status" value="1"/>
</dbReference>
<dbReference type="CDD" id="cd01948">
    <property type="entry name" value="EAL"/>
    <property type="match status" value="1"/>
</dbReference>